<name>A0ACB6S6Y0_9PLEO</name>
<dbReference type="Proteomes" id="UP000799754">
    <property type="component" value="Unassembled WGS sequence"/>
</dbReference>
<sequence>MSAKNETTEGKATKKLLQEWCASLGQNKSKIESQKPQATDTKVSKQQRFKRYICIGRRGGREVQSMLNDPVIAQSAFVKGSDPDSSRTRIQHSIDLIFTSMTESDKLLQSLTNPSTQCFLVHLASDLNTQGSFLSKLHKLPTEATQLDEFASLSYASSWLQSSLILIRDSYSFGSAGLQMPFVPLETEYQPARARAKVLQRRYPGEQVVIATLDLVALRQAKRVASAEHAFKMLRVPMAGVDFSQRLLVWAEDGKTGGVVQGLRDAVLAVGEWTEKGNTDETEDAVGTKSKAVATEGVAEDGASGMGQSKSLDDWEAELGRFVGG</sequence>
<evidence type="ECO:0000313" key="2">
    <source>
        <dbReference type="Proteomes" id="UP000799754"/>
    </source>
</evidence>
<dbReference type="EMBL" id="MU006711">
    <property type="protein sequence ID" value="KAF2628974.1"/>
    <property type="molecule type" value="Genomic_DNA"/>
</dbReference>
<comment type="caution">
    <text evidence="1">The sequence shown here is derived from an EMBL/GenBank/DDBJ whole genome shotgun (WGS) entry which is preliminary data.</text>
</comment>
<keyword evidence="2" id="KW-1185">Reference proteome</keyword>
<organism evidence="1 2">
    <name type="scientific">Macroventuria anomochaeta</name>
    <dbReference type="NCBI Taxonomy" id="301207"/>
    <lineage>
        <taxon>Eukaryota</taxon>
        <taxon>Fungi</taxon>
        <taxon>Dikarya</taxon>
        <taxon>Ascomycota</taxon>
        <taxon>Pezizomycotina</taxon>
        <taxon>Dothideomycetes</taxon>
        <taxon>Pleosporomycetidae</taxon>
        <taxon>Pleosporales</taxon>
        <taxon>Pleosporineae</taxon>
        <taxon>Didymellaceae</taxon>
        <taxon>Macroventuria</taxon>
    </lineage>
</organism>
<evidence type="ECO:0000313" key="1">
    <source>
        <dbReference type="EMBL" id="KAF2628974.1"/>
    </source>
</evidence>
<gene>
    <name evidence="1" type="ORF">BU25DRAFT_490114</name>
</gene>
<protein>
    <submittedName>
        <fullName evidence="1">Uncharacterized protein</fullName>
    </submittedName>
</protein>
<accession>A0ACB6S6Y0</accession>
<reference evidence="1" key="1">
    <citation type="journal article" date="2020" name="Stud. Mycol.">
        <title>101 Dothideomycetes genomes: a test case for predicting lifestyles and emergence of pathogens.</title>
        <authorList>
            <person name="Haridas S."/>
            <person name="Albert R."/>
            <person name="Binder M."/>
            <person name="Bloem J."/>
            <person name="Labutti K."/>
            <person name="Salamov A."/>
            <person name="Andreopoulos B."/>
            <person name="Baker S."/>
            <person name="Barry K."/>
            <person name="Bills G."/>
            <person name="Bluhm B."/>
            <person name="Cannon C."/>
            <person name="Castanera R."/>
            <person name="Culley D."/>
            <person name="Daum C."/>
            <person name="Ezra D."/>
            <person name="Gonzalez J."/>
            <person name="Henrissat B."/>
            <person name="Kuo A."/>
            <person name="Liang C."/>
            <person name="Lipzen A."/>
            <person name="Lutzoni F."/>
            <person name="Magnuson J."/>
            <person name="Mondo S."/>
            <person name="Nolan M."/>
            <person name="Ohm R."/>
            <person name="Pangilinan J."/>
            <person name="Park H.-J."/>
            <person name="Ramirez L."/>
            <person name="Alfaro M."/>
            <person name="Sun H."/>
            <person name="Tritt A."/>
            <person name="Yoshinaga Y."/>
            <person name="Zwiers L.-H."/>
            <person name="Turgeon B."/>
            <person name="Goodwin S."/>
            <person name="Spatafora J."/>
            <person name="Crous P."/>
            <person name="Grigoriev I."/>
        </authorList>
    </citation>
    <scope>NUCLEOTIDE SEQUENCE</scope>
    <source>
        <strain evidence="1">CBS 525.71</strain>
    </source>
</reference>
<proteinExistence type="predicted"/>